<dbReference type="Gene3D" id="1.20.1270.60">
    <property type="entry name" value="Arfaptin homology (AH) domain/BAR domain"/>
    <property type="match status" value="1"/>
</dbReference>
<dbReference type="AlphaFoldDB" id="A0A6J8BM48"/>
<reference evidence="2 3" key="1">
    <citation type="submission" date="2020-06" db="EMBL/GenBank/DDBJ databases">
        <authorList>
            <person name="Li R."/>
            <person name="Bekaert M."/>
        </authorList>
    </citation>
    <scope>NUCLEOTIDE SEQUENCE [LARGE SCALE GENOMIC DNA]</scope>
    <source>
        <strain evidence="3">wild</strain>
    </source>
</reference>
<evidence type="ECO:0000313" key="3">
    <source>
        <dbReference type="Proteomes" id="UP000507470"/>
    </source>
</evidence>
<name>A0A6J8BM48_MYTCO</name>
<organism evidence="2 3">
    <name type="scientific">Mytilus coruscus</name>
    <name type="common">Sea mussel</name>
    <dbReference type="NCBI Taxonomy" id="42192"/>
    <lineage>
        <taxon>Eukaryota</taxon>
        <taxon>Metazoa</taxon>
        <taxon>Spiralia</taxon>
        <taxon>Lophotrochozoa</taxon>
        <taxon>Mollusca</taxon>
        <taxon>Bivalvia</taxon>
        <taxon>Autobranchia</taxon>
        <taxon>Pteriomorphia</taxon>
        <taxon>Mytilida</taxon>
        <taxon>Mytiloidea</taxon>
        <taxon>Mytilidae</taxon>
        <taxon>Mytilinae</taxon>
        <taxon>Mytilus</taxon>
    </lineage>
</organism>
<evidence type="ECO:0000256" key="1">
    <source>
        <dbReference type="SAM" id="Coils"/>
    </source>
</evidence>
<evidence type="ECO:0000313" key="2">
    <source>
        <dbReference type="EMBL" id="CAC5383894.1"/>
    </source>
</evidence>
<dbReference type="InterPro" id="IPR027267">
    <property type="entry name" value="AH/BAR_dom_sf"/>
</dbReference>
<protein>
    <submittedName>
        <fullName evidence="2">Uncharacterized protein</fullName>
    </submittedName>
</protein>
<accession>A0A6J8BM48</accession>
<sequence length="360" mass="41749">MSVHRQGCYAEFTHPSLKDAINQNNISTLKLSLLVAEFAQQMAAAHEQFAKEVQAVIGTFRRKNNEFKFERPVDSPSSIQKAWETLLHETEMDAQAHLDAASLLINNVYKPLEEVAIHKQSQAHKLNNFRDKFEEMLQKVENQIDNAEKDYIVAYNQYEDCHINKSMLYNAHNEYIFQLRASNRSIDQFQIAIPQVLEELEEIYIDTSNTINVAIESHALLLLTKANEQHRRFEDLLQICRQVNPQLDISYFVNALNPECAKFELKHHKFHPLDGTENEDCTCLCQNQLIIDKSTDMALLEKRALLQREAAELTSYITQNQDISHSLVNICQSKMADMEQCLSMPVQHHRPNKLEFFYKP</sequence>
<dbReference type="OrthoDB" id="6250593at2759"/>
<dbReference type="SUPFAM" id="SSF103657">
    <property type="entry name" value="BAR/IMD domain-like"/>
    <property type="match status" value="1"/>
</dbReference>
<feature type="coiled-coil region" evidence="1">
    <location>
        <begin position="123"/>
        <end position="157"/>
    </location>
</feature>
<keyword evidence="3" id="KW-1185">Reference proteome</keyword>
<dbReference type="EMBL" id="CACVKT020003457">
    <property type="protein sequence ID" value="CAC5383894.1"/>
    <property type="molecule type" value="Genomic_DNA"/>
</dbReference>
<dbReference type="Proteomes" id="UP000507470">
    <property type="component" value="Unassembled WGS sequence"/>
</dbReference>
<gene>
    <name evidence="2" type="ORF">MCOR_19591</name>
</gene>
<proteinExistence type="predicted"/>
<keyword evidence="1" id="KW-0175">Coiled coil</keyword>